<feature type="transmembrane region" description="Helical" evidence="1">
    <location>
        <begin position="174"/>
        <end position="194"/>
    </location>
</feature>
<reference evidence="3" key="1">
    <citation type="submission" date="2016-10" db="EMBL/GenBank/DDBJ databases">
        <authorList>
            <person name="Varghese N."/>
            <person name="Submissions S."/>
        </authorList>
    </citation>
    <scope>NUCLEOTIDE SEQUENCE [LARGE SCALE GENOMIC DNA]</scope>
    <source>
        <strain evidence="3">DSM 45460</strain>
    </source>
</reference>
<proteinExistence type="predicted"/>
<feature type="transmembrane region" description="Helical" evidence="1">
    <location>
        <begin position="84"/>
        <end position="106"/>
    </location>
</feature>
<feature type="transmembrane region" description="Helical" evidence="1">
    <location>
        <begin position="228"/>
        <end position="249"/>
    </location>
</feature>
<name>A0A1G8YRL4_ACTMZ</name>
<keyword evidence="1" id="KW-0472">Membrane</keyword>
<evidence type="ECO:0008006" key="4">
    <source>
        <dbReference type="Google" id="ProtNLM"/>
    </source>
</evidence>
<gene>
    <name evidence="2" type="ORF">SAMN04487820_10421</name>
</gene>
<feature type="transmembrane region" description="Helical" evidence="1">
    <location>
        <begin position="358"/>
        <end position="378"/>
    </location>
</feature>
<evidence type="ECO:0000313" key="3">
    <source>
        <dbReference type="Proteomes" id="UP000199213"/>
    </source>
</evidence>
<dbReference type="AlphaFoldDB" id="A0A1G8YRL4"/>
<feature type="transmembrane region" description="Helical" evidence="1">
    <location>
        <begin position="150"/>
        <end position="168"/>
    </location>
</feature>
<accession>A0A1G8YRL4</accession>
<organism evidence="2 3">
    <name type="scientific">Actinopolyspora mzabensis</name>
    <dbReference type="NCBI Taxonomy" id="995066"/>
    <lineage>
        <taxon>Bacteria</taxon>
        <taxon>Bacillati</taxon>
        <taxon>Actinomycetota</taxon>
        <taxon>Actinomycetes</taxon>
        <taxon>Actinopolysporales</taxon>
        <taxon>Actinopolysporaceae</taxon>
        <taxon>Actinopolyspora</taxon>
    </lineage>
</organism>
<evidence type="ECO:0000256" key="1">
    <source>
        <dbReference type="SAM" id="Phobius"/>
    </source>
</evidence>
<dbReference type="EMBL" id="FNFM01000004">
    <property type="protein sequence ID" value="SDK05376.1"/>
    <property type="molecule type" value="Genomic_DNA"/>
</dbReference>
<feature type="transmembrane region" description="Helical" evidence="1">
    <location>
        <begin position="327"/>
        <end position="346"/>
    </location>
</feature>
<feature type="transmembrane region" description="Helical" evidence="1">
    <location>
        <begin position="21"/>
        <end position="44"/>
    </location>
</feature>
<sequence length="423" mass="43510">MTSYRAPGWLRGQVRDGVAGVAAQGITAATSLLVQLVAAVSLGLSQYGVFAVLLAMLVGANALYIGFVCDSFTVFDRHEPRYRAALVSAALLVAALCVSGALLLALTFSGGGIRLAVPYALLVGCKLAAETVRRLFVVRVSFRALLLNDVGSLAVTASALPVLLAVSGEPTPEVLLGAMCCGAFAAVVLGLWQLPGSEWRGLRPGGAELPGLARFAVWRALQSGLRPLTLLAARLLVAALISTAAVGVLELARLVVAPVQVVINGSGSLLLGKLAARERGGDRRDPRLIGKAAWSLCGGTVVAGLLSAVLALLLAPPLFGRSVDAGAVFGWVGYLACWGAGLPYATELVTRRMSRAVFLPRLADSVVGLGVATTALALDAPVAVLPWALALGGGYAVYRLRTLVRSEPVPLAAATEPGSSHAR</sequence>
<feature type="transmembrane region" description="Helical" evidence="1">
    <location>
        <begin position="50"/>
        <end position="72"/>
    </location>
</feature>
<dbReference type="RefSeq" id="WP_245693969.1">
    <property type="nucleotide sequence ID" value="NZ_FNFM01000004.1"/>
</dbReference>
<keyword evidence="3" id="KW-1185">Reference proteome</keyword>
<dbReference type="Proteomes" id="UP000199213">
    <property type="component" value="Unassembled WGS sequence"/>
</dbReference>
<keyword evidence="1" id="KW-0812">Transmembrane</keyword>
<feature type="transmembrane region" description="Helical" evidence="1">
    <location>
        <begin position="293"/>
        <end position="315"/>
    </location>
</feature>
<keyword evidence="1" id="KW-1133">Transmembrane helix</keyword>
<evidence type="ECO:0000313" key="2">
    <source>
        <dbReference type="EMBL" id="SDK05376.1"/>
    </source>
</evidence>
<protein>
    <recommendedName>
        <fullName evidence="4">Membrane protein involved in the export of O-antigen and teichoic acid</fullName>
    </recommendedName>
</protein>